<dbReference type="PANTHER" id="PTHR44329:SF214">
    <property type="entry name" value="PROTEIN KINASE DOMAIN-CONTAINING PROTEIN"/>
    <property type="match status" value="1"/>
</dbReference>
<name>A0AAV0UFP2_9STRA</name>
<evidence type="ECO:0000259" key="2">
    <source>
        <dbReference type="PROSITE" id="PS50011"/>
    </source>
</evidence>
<keyword evidence="1" id="KW-0812">Transmembrane</keyword>
<evidence type="ECO:0000313" key="3">
    <source>
        <dbReference type="EMBL" id="CAI5734595.1"/>
    </source>
</evidence>
<dbReference type="Pfam" id="PF00069">
    <property type="entry name" value="Pkinase"/>
    <property type="match status" value="1"/>
</dbReference>
<dbReference type="SUPFAM" id="SSF56112">
    <property type="entry name" value="Protein kinase-like (PK-like)"/>
    <property type="match status" value="1"/>
</dbReference>
<evidence type="ECO:0000256" key="1">
    <source>
        <dbReference type="SAM" id="Phobius"/>
    </source>
</evidence>
<comment type="caution">
    <text evidence="3">The sequence shown here is derived from an EMBL/GenBank/DDBJ whole genome shotgun (WGS) entry which is preliminary data.</text>
</comment>
<protein>
    <recommendedName>
        <fullName evidence="2">Protein kinase domain-containing protein</fullName>
    </recommendedName>
</protein>
<keyword evidence="1" id="KW-0472">Membrane</keyword>
<dbReference type="GO" id="GO:0005524">
    <property type="term" value="F:ATP binding"/>
    <property type="evidence" value="ECO:0007669"/>
    <property type="project" value="InterPro"/>
</dbReference>
<sequence>MPLAEDCPFVASHQETSILYDGVHTKLPSNKALIAGVMAASLVLFVVTVLIFVCRLLHRRALSTKFEPEIISLHRELLSPMKKAPYSSPSDPQHYSSDSDVKYYPQRFPYETELESLLVNADDLDYIRKLLSKHRPDRDHREAFLTRFRDSRFLVCKRLQRKFANDTSEVQRFAREIHLAASLDHPRIVALVGILWSRVYSLEALFEYMDGGNLRSYLAKVKNTEGLRSWRSQSVWKLQIAFDTAEALAYAHSFSPTLVHRALTSHSVLLSSPPDVHARLDNFVHEHQEFTNMSTYAGLLLEARWLPPEVITSSADYSPAADMYALGVILSEIDTHLLPYENAEGVVGSKKSISDMEILDLVASNTLHPVFTLGCPKGFRKLAQRCLSFEACDRPTASQAVIMLRALLAEDHHILYTV</sequence>
<organism evidence="3 4">
    <name type="scientific">Peronospora destructor</name>
    <dbReference type="NCBI Taxonomy" id="86335"/>
    <lineage>
        <taxon>Eukaryota</taxon>
        <taxon>Sar</taxon>
        <taxon>Stramenopiles</taxon>
        <taxon>Oomycota</taxon>
        <taxon>Peronosporomycetes</taxon>
        <taxon>Peronosporales</taxon>
        <taxon>Peronosporaceae</taxon>
        <taxon>Peronospora</taxon>
    </lineage>
</organism>
<dbReference type="EMBL" id="CANTFM010001073">
    <property type="protein sequence ID" value="CAI5734595.1"/>
    <property type="molecule type" value="Genomic_DNA"/>
</dbReference>
<dbReference type="GO" id="GO:0004674">
    <property type="term" value="F:protein serine/threonine kinase activity"/>
    <property type="evidence" value="ECO:0007669"/>
    <property type="project" value="TreeGrafter"/>
</dbReference>
<evidence type="ECO:0000313" key="4">
    <source>
        <dbReference type="Proteomes" id="UP001162029"/>
    </source>
</evidence>
<dbReference type="InterPro" id="IPR000719">
    <property type="entry name" value="Prot_kinase_dom"/>
</dbReference>
<dbReference type="InterPro" id="IPR051681">
    <property type="entry name" value="Ser/Thr_Kinases-Pseudokinases"/>
</dbReference>
<dbReference type="AlphaFoldDB" id="A0AAV0UFP2"/>
<accession>A0AAV0UFP2</accession>
<keyword evidence="4" id="KW-1185">Reference proteome</keyword>
<gene>
    <name evidence="3" type="ORF">PDE001_LOCUS5758</name>
</gene>
<dbReference type="PANTHER" id="PTHR44329">
    <property type="entry name" value="SERINE/THREONINE-PROTEIN KINASE TNNI3K-RELATED"/>
    <property type="match status" value="1"/>
</dbReference>
<feature type="transmembrane region" description="Helical" evidence="1">
    <location>
        <begin position="32"/>
        <end position="57"/>
    </location>
</feature>
<keyword evidence="1" id="KW-1133">Transmembrane helix</keyword>
<proteinExistence type="predicted"/>
<dbReference type="Proteomes" id="UP001162029">
    <property type="component" value="Unassembled WGS sequence"/>
</dbReference>
<dbReference type="PROSITE" id="PS50011">
    <property type="entry name" value="PROTEIN_KINASE_DOM"/>
    <property type="match status" value="1"/>
</dbReference>
<dbReference type="Gene3D" id="1.10.510.10">
    <property type="entry name" value="Transferase(Phosphotransferase) domain 1"/>
    <property type="match status" value="1"/>
</dbReference>
<dbReference type="InterPro" id="IPR011009">
    <property type="entry name" value="Kinase-like_dom_sf"/>
</dbReference>
<reference evidence="3" key="1">
    <citation type="submission" date="2022-12" db="EMBL/GenBank/DDBJ databases">
        <authorList>
            <person name="Webb A."/>
        </authorList>
    </citation>
    <scope>NUCLEOTIDE SEQUENCE</scope>
    <source>
        <strain evidence="3">Pd1</strain>
    </source>
</reference>
<feature type="domain" description="Protein kinase" evidence="2">
    <location>
        <begin position="113"/>
        <end position="415"/>
    </location>
</feature>